<protein>
    <recommendedName>
        <fullName evidence="5">Ribosomal protein L7/L12 C-terminal domain-containing protein</fullName>
    </recommendedName>
</protein>
<dbReference type="EMBL" id="JBHRTF010000001">
    <property type="protein sequence ID" value="MFC3114104.1"/>
    <property type="molecule type" value="Genomic_DNA"/>
</dbReference>
<sequence>MTEKTVDVYLLAQARAGIERATLVRNLAALFKKDIPAIEKILARPRTLIKAGVDTAMAEKYCRAIRQAGCECELVEQDIPAPSAEAPASVMAPQPATLAGPDVETATAAVPHRVNPAPVRPPLIEKLVSPRLLLPVVILAAISITVLVYFTGKPATPPAASAVTSPANTAQTAANSAQSRSSQPKPPELLRTYSDDKRMSLTTPTDWKGERRLNPEAAIGVANIRDNLYAVVLRENKLPFGSDFNLLRYSELITQGLKKSTQEFYVQQAPRQLSINGLAAQQAALAAKVDGINIIYVITTLETAEHFYVIYAWTLASRFPAQQALLKQVSESFTLH</sequence>
<dbReference type="RefSeq" id="WP_378115131.1">
    <property type="nucleotide sequence ID" value="NZ_JBHRTF010000001.1"/>
</dbReference>
<evidence type="ECO:0000313" key="4">
    <source>
        <dbReference type="Proteomes" id="UP001595555"/>
    </source>
</evidence>
<evidence type="ECO:0008006" key="5">
    <source>
        <dbReference type="Google" id="ProtNLM"/>
    </source>
</evidence>
<dbReference type="Gene3D" id="3.40.1000.10">
    <property type="entry name" value="Mog1/PsbP, alpha/beta/alpha sandwich"/>
    <property type="match status" value="1"/>
</dbReference>
<keyword evidence="2" id="KW-0472">Membrane</keyword>
<feature type="compositionally biased region" description="Low complexity" evidence="1">
    <location>
        <begin position="158"/>
        <end position="183"/>
    </location>
</feature>
<keyword evidence="2" id="KW-0812">Transmembrane</keyword>
<evidence type="ECO:0000256" key="2">
    <source>
        <dbReference type="SAM" id="Phobius"/>
    </source>
</evidence>
<dbReference type="Proteomes" id="UP001595555">
    <property type="component" value="Unassembled WGS sequence"/>
</dbReference>
<feature type="region of interest" description="Disordered" evidence="1">
    <location>
        <begin position="158"/>
        <end position="206"/>
    </location>
</feature>
<accession>A0ABV7F991</accession>
<comment type="caution">
    <text evidence="3">The sequence shown here is derived from an EMBL/GenBank/DDBJ whole genome shotgun (WGS) entry which is preliminary data.</text>
</comment>
<organism evidence="3 4">
    <name type="scientific">Cellvibrio fontiphilus</name>
    <dbReference type="NCBI Taxonomy" id="1815559"/>
    <lineage>
        <taxon>Bacteria</taxon>
        <taxon>Pseudomonadati</taxon>
        <taxon>Pseudomonadota</taxon>
        <taxon>Gammaproteobacteria</taxon>
        <taxon>Cellvibrionales</taxon>
        <taxon>Cellvibrionaceae</taxon>
        <taxon>Cellvibrio</taxon>
    </lineage>
</organism>
<reference evidence="4" key="1">
    <citation type="journal article" date="2019" name="Int. J. Syst. Evol. Microbiol.">
        <title>The Global Catalogue of Microorganisms (GCM) 10K type strain sequencing project: providing services to taxonomists for standard genome sequencing and annotation.</title>
        <authorList>
            <consortium name="The Broad Institute Genomics Platform"/>
            <consortium name="The Broad Institute Genome Sequencing Center for Infectious Disease"/>
            <person name="Wu L."/>
            <person name="Ma J."/>
        </authorList>
    </citation>
    <scope>NUCLEOTIDE SEQUENCE [LARGE SCALE GENOMIC DNA]</scope>
    <source>
        <strain evidence="4">KCTC 52237</strain>
    </source>
</reference>
<gene>
    <name evidence="3" type="ORF">ACFODX_00950</name>
</gene>
<keyword evidence="2" id="KW-1133">Transmembrane helix</keyword>
<evidence type="ECO:0000313" key="3">
    <source>
        <dbReference type="EMBL" id="MFC3114104.1"/>
    </source>
</evidence>
<feature type="transmembrane region" description="Helical" evidence="2">
    <location>
        <begin position="132"/>
        <end position="152"/>
    </location>
</feature>
<name>A0ABV7F991_9GAMM</name>
<proteinExistence type="predicted"/>
<keyword evidence="4" id="KW-1185">Reference proteome</keyword>
<evidence type="ECO:0000256" key="1">
    <source>
        <dbReference type="SAM" id="MobiDB-lite"/>
    </source>
</evidence>